<dbReference type="InterPro" id="IPR003018">
    <property type="entry name" value="GAF"/>
</dbReference>
<dbReference type="RefSeq" id="WP_378385830.1">
    <property type="nucleotide sequence ID" value="NZ_JBHLWM010000003.1"/>
</dbReference>
<dbReference type="Pfam" id="PF07536">
    <property type="entry name" value="HWE_HK"/>
    <property type="match status" value="1"/>
</dbReference>
<proteinExistence type="predicted"/>
<dbReference type="InterPro" id="IPR029016">
    <property type="entry name" value="GAF-like_dom_sf"/>
</dbReference>
<dbReference type="PANTHER" id="PTHR43102:SF2">
    <property type="entry name" value="GAF DOMAIN-CONTAINING PROTEIN"/>
    <property type="match status" value="1"/>
</dbReference>
<evidence type="ECO:0000256" key="4">
    <source>
        <dbReference type="ARBA" id="ARBA00022679"/>
    </source>
</evidence>
<reference evidence="10 11" key="1">
    <citation type="submission" date="2024-09" db="EMBL/GenBank/DDBJ databases">
        <authorList>
            <person name="Sun Q."/>
            <person name="Mori K."/>
        </authorList>
    </citation>
    <scope>NUCLEOTIDE SEQUENCE [LARGE SCALE GENOMIC DNA]</scope>
    <source>
        <strain evidence="10 11">KCTC 23279</strain>
    </source>
</reference>
<keyword evidence="4" id="KW-0808">Transferase</keyword>
<dbReference type="EMBL" id="JBHLWM010000003">
    <property type="protein sequence ID" value="MFC0240190.1"/>
    <property type="molecule type" value="Genomic_DNA"/>
</dbReference>
<evidence type="ECO:0000256" key="7">
    <source>
        <dbReference type="ARBA" id="ARBA00022840"/>
    </source>
</evidence>
<keyword evidence="5" id="KW-0547">Nucleotide-binding</keyword>
<dbReference type="Gene3D" id="3.30.565.10">
    <property type="entry name" value="Histidine kinase-like ATPase, C-terminal domain"/>
    <property type="match status" value="1"/>
</dbReference>
<dbReference type="SUPFAM" id="SSF55781">
    <property type="entry name" value="GAF domain-like"/>
    <property type="match status" value="2"/>
</dbReference>
<organism evidence="10 11">
    <name type="scientific">Rhodopseudomonas telluris</name>
    <dbReference type="NCBI Taxonomy" id="644215"/>
    <lineage>
        <taxon>Bacteria</taxon>
        <taxon>Pseudomonadati</taxon>
        <taxon>Pseudomonadota</taxon>
        <taxon>Alphaproteobacteria</taxon>
        <taxon>Hyphomicrobiales</taxon>
        <taxon>Nitrobacteraceae</taxon>
        <taxon>Rhodopseudomonas</taxon>
    </lineage>
</organism>
<dbReference type="InterPro" id="IPR011102">
    <property type="entry name" value="Sig_transdc_His_kinase_HWE"/>
</dbReference>
<sequence length="538" mass="58854">MNPPDYTHDRDRLAALESFAILDTPPEQGFDDIVELTTLICETPVALVSLVSHDRQWFKARIGFAECQTDLNSSVCAHALIEPDLLVVPDLTADERSKRNPLVTGEPHIRFYAGVPLRTADGHVLGSLCAIDIRPRPEGLSPAQASALRILGRQVVAQLELRRAVAQRDGLLIEQKGAEIRRNGLLEIGDRLRDATSIADITRAATAVIGQTLRVGRAAFGRFDETAEFVDIEPDWTAEGVQSAAGRHRIAEYGDKLLDGVMRGEMLVIPDVMTDPATAGYIEPLLRLDIRSLVNVPVIDHGRTVAMLIVHAAEPRDWPPETLTYLRNIADRIEMGVARLRAEAQQRLLNHELSHRMKNTMALVQAVASQTLKNVPDKTPVQAFSDRLLALSMAHDVLLRQDWQSAQVRSIVETAICIFDDVGRFDVSGEKVTLGSRAALSLALLLHELTTNAVKYGALSNDGGRVEIVWAVEGIGAEALFRLRWRESGGPAVPTPTRQGFGSRLLKMGLTGTGDARLSYHSSGVEADFAASLVELQT</sequence>
<evidence type="ECO:0000313" key="10">
    <source>
        <dbReference type="EMBL" id="MFC0240190.1"/>
    </source>
</evidence>
<comment type="catalytic activity">
    <reaction evidence="1">
        <text>ATP + protein L-histidine = ADP + protein N-phospho-L-histidine.</text>
        <dbReference type="EC" id="2.7.13.3"/>
    </reaction>
</comment>
<evidence type="ECO:0000256" key="1">
    <source>
        <dbReference type="ARBA" id="ARBA00000085"/>
    </source>
</evidence>
<protein>
    <recommendedName>
        <fullName evidence="2">histidine kinase</fullName>
        <ecNumber evidence="2">2.7.13.3</ecNumber>
    </recommendedName>
</protein>
<keyword evidence="3" id="KW-0597">Phosphoprotein</keyword>
<evidence type="ECO:0000256" key="5">
    <source>
        <dbReference type="ARBA" id="ARBA00022741"/>
    </source>
</evidence>
<dbReference type="EC" id="2.7.13.3" evidence="2"/>
<dbReference type="PANTHER" id="PTHR43102">
    <property type="entry name" value="SLR1143 PROTEIN"/>
    <property type="match status" value="1"/>
</dbReference>
<name>A0ABV6EPP4_9BRAD</name>
<keyword evidence="7" id="KW-0067">ATP-binding</keyword>
<dbReference type="SMART" id="SM00911">
    <property type="entry name" value="HWE_HK"/>
    <property type="match status" value="1"/>
</dbReference>
<evidence type="ECO:0000259" key="9">
    <source>
        <dbReference type="SMART" id="SM00911"/>
    </source>
</evidence>
<feature type="domain" description="Signal transduction histidine kinase HWE region" evidence="9">
    <location>
        <begin position="352"/>
        <end position="431"/>
    </location>
</feature>
<evidence type="ECO:0000313" key="11">
    <source>
        <dbReference type="Proteomes" id="UP001589775"/>
    </source>
</evidence>
<accession>A0ABV6EPP4</accession>
<dbReference type="Pfam" id="PF01590">
    <property type="entry name" value="GAF"/>
    <property type="match status" value="2"/>
</dbReference>
<feature type="domain" description="GAF" evidence="8">
    <location>
        <begin position="197"/>
        <end position="347"/>
    </location>
</feature>
<dbReference type="Proteomes" id="UP001589775">
    <property type="component" value="Unassembled WGS sequence"/>
</dbReference>
<gene>
    <name evidence="10" type="ORF">ACFFJ6_06910</name>
</gene>
<dbReference type="Gene3D" id="3.30.450.40">
    <property type="match status" value="2"/>
</dbReference>
<keyword evidence="11" id="KW-1185">Reference proteome</keyword>
<keyword evidence="6" id="KW-0418">Kinase</keyword>
<comment type="caution">
    <text evidence="10">The sequence shown here is derived from an EMBL/GenBank/DDBJ whole genome shotgun (WGS) entry which is preliminary data.</text>
</comment>
<evidence type="ECO:0000256" key="3">
    <source>
        <dbReference type="ARBA" id="ARBA00022553"/>
    </source>
</evidence>
<dbReference type="InterPro" id="IPR036890">
    <property type="entry name" value="HATPase_C_sf"/>
</dbReference>
<evidence type="ECO:0000256" key="2">
    <source>
        <dbReference type="ARBA" id="ARBA00012438"/>
    </source>
</evidence>
<feature type="domain" description="GAF" evidence="8">
    <location>
        <begin position="25"/>
        <end position="169"/>
    </location>
</feature>
<evidence type="ECO:0000256" key="6">
    <source>
        <dbReference type="ARBA" id="ARBA00022777"/>
    </source>
</evidence>
<evidence type="ECO:0000259" key="8">
    <source>
        <dbReference type="SMART" id="SM00065"/>
    </source>
</evidence>
<dbReference type="SMART" id="SM00065">
    <property type="entry name" value="GAF"/>
    <property type="match status" value="2"/>
</dbReference>